<dbReference type="Proteomes" id="UP001230504">
    <property type="component" value="Unassembled WGS sequence"/>
</dbReference>
<accession>A0AAD8PK12</accession>
<keyword evidence="3" id="KW-1185">Reference proteome</keyword>
<dbReference type="AlphaFoldDB" id="A0AAD8PK12"/>
<evidence type="ECO:0000256" key="1">
    <source>
        <dbReference type="SAM" id="MobiDB-lite"/>
    </source>
</evidence>
<feature type="region of interest" description="Disordered" evidence="1">
    <location>
        <begin position="66"/>
        <end position="106"/>
    </location>
</feature>
<dbReference type="GeneID" id="85444687"/>
<feature type="compositionally biased region" description="Polar residues" evidence="1">
    <location>
        <begin position="70"/>
        <end position="94"/>
    </location>
</feature>
<protein>
    <submittedName>
        <fullName evidence="2">Uncharacterized protein</fullName>
    </submittedName>
</protein>
<comment type="caution">
    <text evidence="2">The sequence shown here is derived from an EMBL/GenBank/DDBJ whole genome shotgun (WGS) entry which is preliminary data.</text>
</comment>
<reference evidence="2" key="1">
    <citation type="submission" date="2021-06" db="EMBL/GenBank/DDBJ databases">
        <title>Comparative genomics, transcriptomics and evolutionary studies reveal genomic signatures of adaptation to plant cell wall in hemibiotrophic fungi.</title>
        <authorList>
            <consortium name="DOE Joint Genome Institute"/>
            <person name="Baroncelli R."/>
            <person name="Diaz J.F."/>
            <person name="Benocci T."/>
            <person name="Peng M."/>
            <person name="Battaglia E."/>
            <person name="Haridas S."/>
            <person name="Andreopoulos W."/>
            <person name="Labutti K."/>
            <person name="Pangilinan J."/>
            <person name="Floch G.L."/>
            <person name="Makela M.R."/>
            <person name="Henrissat B."/>
            <person name="Grigoriev I.V."/>
            <person name="Crouch J.A."/>
            <person name="De Vries R.P."/>
            <person name="Sukno S.A."/>
            <person name="Thon M.R."/>
        </authorList>
    </citation>
    <scope>NUCLEOTIDE SEQUENCE</scope>
    <source>
        <strain evidence="2">CBS 125086</strain>
    </source>
</reference>
<sequence>MARLLGASSLSTLPGCTDGPTLQSKTGHGHSCHRSSRISSSCWPGISAPGATLDLGASCPSSYPKHPLISSKQPSAQPSTNISVNANPAASTNAKLRDGRERNSQQLCSRPTLKCPPVVRKSSCRIVVPPFPPSRARQEEEAGQTNTQAVSTPNPRRMVPWRPLPRILIAPVTSSLTPVCESMREESRVASHVTPNRIQPSCLVRGI</sequence>
<name>A0AAD8PK12_9PEZI</name>
<dbReference type="RefSeq" id="XP_060407411.1">
    <property type="nucleotide sequence ID" value="XM_060560447.1"/>
</dbReference>
<feature type="compositionally biased region" description="Polar residues" evidence="1">
    <location>
        <begin position="143"/>
        <end position="154"/>
    </location>
</feature>
<proteinExistence type="predicted"/>
<organism evidence="2 3">
    <name type="scientific">Colletotrichum navitas</name>
    <dbReference type="NCBI Taxonomy" id="681940"/>
    <lineage>
        <taxon>Eukaryota</taxon>
        <taxon>Fungi</taxon>
        <taxon>Dikarya</taxon>
        <taxon>Ascomycota</taxon>
        <taxon>Pezizomycotina</taxon>
        <taxon>Sordariomycetes</taxon>
        <taxon>Hypocreomycetidae</taxon>
        <taxon>Glomerellales</taxon>
        <taxon>Glomerellaceae</taxon>
        <taxon>Colletotrichum</taxon>
        <taxon>Colletotrichum graminicola species complex</taxon>
    </lineage>
</organism>
<evidence type="ECO:0000313" key="2">
    <source>
        <dbReference type="EMBL" id="KAK1566212.1"/>
    </source>
</evidence>
<feature type="region of interest" description="Disordered" evidence="1">
    <location>
        <begin position="130"/>
        <end position="158"/>
    </location>
</feature>
<gene>
    <name evidence="2" type="ORF">LY79DRAFT_584921</name>
</gene>
<evidence type="ECO:0000313" key="3">
    <source>
        <dbReference type="Proteomes" id="UP001230504"/>
    </source>
</evidence>
<dbReference type="EMBL" id="JAHLJV010000153">
    <property type="protein sequence ID" value="KAK1566212.1"/>
    <property type="molecule type" value="Genomic_DNA"/>
</dbReference>